<sequence>MDPDIRKKINNTVRNFVLSENFWDMLDTIIKFLEPMVIALKLFESDTSTLSTVYFHFKKLMHRVSEISCNFSNNIQQLVQKRSMFLEESKNTDIEATGYREFTEFTSKRFGQEESVIMFTELVKFRQKNSPYDNKTIWLSSTNLSPSVWWQSWPNSSLQQLAIKILSIPTSSAAAERNFSTFGFIHNKIRNRLQNERVKKLVYIYGNLQLYEKGLKRKLIHDQRNDNNNNDINNNNNTGYSG</sequence>
<dbReference type="HOGENOM" id="CLU_1267483_0_0_1"/>
<feature type="domain" description="HAT C-terminal dimerisation" evidence="2">
    <location>
        <begin position="142"/>
        <end position="208"/>
    </location>
</feature>
<evidence type="ECO:0000313" key="3">
    <source>
        <dbReference type="EMBL" id="ESA05321.1"/>
    </source>
</evidence>
<name>U9TPP9_RHIID</name>
<accession>U9TPP9</accession>
<dbReference type="EMBL" id="KI293177">
    <property type="protein sequence ID" value="ESA05321.1"/>
    <property type="molecule type" value="Genomic_DNA"/>
</dbReference>
<dbReference type="InterPro" id="IPR012337">
    <property type="entry name" value="RNaseH-like_sf"/>
</dbReference>
<evidence type="ECO:0000256" key="1">
    <source>
        <dbReference type="SAM" id="MobiDB-lite"/>
    </source>
</evidence>
<feature type="compositionally biased region" description="Low complexity" evidence="1">
    <location>
        <begin position="226"/>
        <end position="242"/>
    </location>
</feature>
<feature type="region of interest" description="Disordered" evidence="1">
    <location>
        <begin position="222"/>
        <end position="242"/>
    </location>
</feature>
<evidence type="ECO:0000259" key="2">
    <source>
        <dbReference type="Pfam" id="PF05699"/>
    </source>
</evidence>
<dbReference type="VEuPathDB" id="FungiDB:RhiirFUN_008892"/>
<organism evidence="3">
    <name type="scientific">Rhizophagus irregularis (strain DAOM 181602 / DAOM 197198 / MUCL 43194)</name>
    <name type="common">Arbuscular mycorrhizal fungus</name>
    <name type="synonym">Glomus intraradices</name>
    <dbReference type="NCBI Taxonomy" id="747089"/>
    <lineage>
        <taxon>Eukaryota</taxon>
        <taxon>Fungi</taxon>
        <taxon>Fungi incertae sedis</taxon>
        <taxon>Mucoromycota</taxon>
        <taxon>Glomeromycotina</taxon>
        <taxon>Glomeromycetes</taxon>
        <taxon>Glomerales</taxon>
        <taxon>Glomeraceae</taxon>
        <taxon>Rhizophagus</taxon>
    </lineage>
</organism>
<proteinExistence type="predicted"/>
<gene>
    <name evidence="3" type="ORF">GLOINDRAFT_85092</name>
</gene>
<dbReference type="InterPro" id="IPR008906">
    <property type="entry name" value="HATC_C_dom"/>
</dbReference>
<dbReference type="GO" id="GO:0046983">
    <property type="term" value="F:protein dimerization activity"/>
    <property type="evidence" value="ECO:0007669"/>
    <property type="project" value="InterPro"/>
</dbReference>
<protein>
    <recommendedName>
        <fullName evidence="2">HAT C-terminal dimerisation domain-containing protein</fullName>
    </recommendedName>
</protein>
<dbReference type="Pfam" id="PF05699">
    <property type="entry name" value="Dimer_Tnp_hAT"/>
    <property type="match status" value="1"/>
</dbReference>
<dbReference type="eggNOG" id="ENOG502SARV">
    <property type="taxonomic scope" value="Eukaryota"/>
</dbReference>
<reference evidence="3" key="1">
    <citation type="submission" date="2013-07" db="EMBL/GenBank/DDBJ databases">
        <title>The genome of an arbuscular mycorrhizal fungus provides insights into the evolution of the oldest plant symbiosis.</title>
        <authorList>
            <consortium name="DOE Joint Genome Institute"/>
            <person name="Tisserant E."/>
            <person name="Malbreil M."/>
            <person name="Kuo A."/>
            <person name="Kohler A."/>
            <person name="Symeonidi A."/>
            <person name="Balestrini R."/>
            <person name="Charron P."/>
            <person name="Duensing N."/>
            <person name="Frei-dit-Frey N."/>
            <person name="Gianinazzi-Pearson V."/>
            <person name="Gilbert B."/>
            <person name="Handa Y."/>
            <person name="Hijri M."/>
            <person name="Kaul R."/>
            <person name="Kawaguchi M."/>
            <person name="Krajinski F."/>
            <person name="Lammers P."/>
            <person name="Lapierre D."/>
            <person name="Masclaux F.G."/>
            <person name="Murat C."/>
            <person name="Morin E."/>
            <person name="Ndikumana S."/>
            <person name="Pagni M."/>
            <person name="Petitpierre D."/>
            <person name="Requena N."/>
            <person name="Rosikiewicz P."/>
            <person name="Riley R."/>
            <person name="Saito K."/>
            <person name="San Clemente H."/>
            <person name="Shapiro H."/>
            <person name="van Tuinen D."/>
            <person name="Becard G."/>
            <person name="Bonfante P."/>
            <person name="Paszkowski U."/>
            <person name="Shachar-Hill Y."/>
            <person name="Young J.P."/>
            <person name="Sanders I.R."/>
            <person name="Henrissat B."/>
            <person name="Rensing S.A."/>
            <person name="Grigoriev I.V."/>
            <person name="Corradi N."/>
            <person name="Roux C."/>
            <person name="Martin F."/>
        </authorList>
    </citation>
    <scope>NUCLEOTIDE SEQUENCE</scope>
    <source>
        <strain evidence="3">DAOM 197198</strain>
    </source>
</reference>
<dbReference type="SUPFAM" id="SSF53098">
    <property type="entry name" value="Ribonuclease H-like"/>
    <property type="match status" value="1"/>
</dbReference>
<dbReference type="AlphaFoldDB" id="U9TPP9"/>